<keyword evidence="4" id="KW-1185">Reference proteome</keyword>
<gene>
    <name evidence="3" type="primary">vacJ</name>
    <name evidence="3" type="ORF">KSMBR1_0758</name>
</gene>
<dbReference type="AlphaFoldDB" id="A0A2C9CBM7"/>
<evidence type="ECO:0000313" key="3">
    <source>
        <dbReference type="EMBL" id="SOH03269.1"/>
    </source>
</evidence>
<accession>A0A2C9CBM7</accession>
<dbReference type="KEGG" id="kst:KSMBR1_0758"/>
<dbReference type="InterPro" id="IPR007428">
    <property type="entry name" value="MlaA"/>
</dbReference>
<evidence type="ECO:0000256" key="2">
    <source>
        <dbReference type="ARBA" id="ARBA00022729"/>
    </source>
</evidence>
<evidence type="ECO:0008006" key="5">
    <source>
        <dbReference type="Google" id="ProtNLM"/>
    </source>
</evidence>
<dbReference type="PANTHER" id="PTHR30035:SF3">
    <property type="entry name" value="INTERMEMBRANE PHOSPHOLIPID TRANSPORT SYSTEM LIPOPROTEIN MLAA"/>
    <property type="match status" value="1"/>
</dbReference>
<organism evidence="3 4">
    <name type="scientific">Kuenenia stuttgartiensis</name>
    <dbReference type="NCBI Taxonomy" id="174633"/>
    <lineage>
        <taxon>Bacteria</taxon>
        <taxon>Pseudomonadati</taxon>
        <taxon>Planctomycetota</taxon>
        <taxon>Candidatus Brocadiia</taxon>
        <taxon>Candidatus Brocadiales</taxon>
        <taxon>Candidatus Brocadiaceae</taxon>
        <taxon>Candidatus Kuenenia</taxon>
    </lineage>
</organism>
<sequence length="338" mass="37939">MKFPVLLSFIFILTLPFLTISLRMKTTMASEEYAAKIAPNDESKTEGDSVKENTDMHKHGEAVGVEMEVVFAKEANNTSEEISSVENNDAPKEITLEALDVAETEVPEETTEATDAEEEIEYEDDFGEDEEYLQIKDSIEPFNRAMFVLNDKFYYYLFKPVYKGYSFVVPEPARKSVRNFYTNLQMPGRFFNCLFQGKGKGAGTELLRFTINSTLGLAGFFDVAKAGFDLKEYDEDVGQTLAKANMGEGTYIVLPFFGPSNVRDTVGLAGDTLLNPITWVTYFFLAPIEGFGINAYDVTNTGSLEAEDAYEKITKPAIDPYIALQDAYTKNRIKKIKE</sequence>
<evidence type="ECO:0000256" key="1">
    <source>
        <dbReference type="ARBA" id="ARBA00010634"/>
    </source>
</evidence>
<keyword evidence="2" id="KW-0732">Signal</keyword>
<evidence type="ECO:0000313" key="4">
    <source>
        <dbReference type="Proteomes" id="UP000221734"/>
    </source>
</evidence>
<dbReference type="PANTHER" id="PTHR30035">
    <property type="entry name" value="LIPOPROTEIN VACJ-RELATED"/>
    <property type="match status" value="1"/>
</dbReference>
<reference evidence="4" key="1">
    <citation type="submission" date="2017-10" db="EMBL/GenBank/DDBJ databases">
        <authorList>
            <person name="Frank J."/>
        </authorList>
    </citation>
    <scope>NUCLEOTIDE SEQUENCE [LARGE SCALE GENOMIC DNA]</scope>
</reference>
<dbReference type="EMBL" id="LT934425">
    <property type="protein sequence ID" value="SOH03269.1"/>
    <property type="molecule type" value="Genomic_DNA"/>
</dbReference>
<dbReference type="GO" id="GO:0120010">
    <property type="term" value="P:intermembrane phospholipid transfer"/>
    <property type="evidence" value="ECO:0007669"/>
    <property type="project" value="TreeGrafter"/>
</dbReference>
<dbReference type="Pfam" id="PF04333">
    <property type="entry name" value="MlaA"/>
    <property type="match status" value="1"/>
</dbReference>
<name>A0A2C9CBM7_KUEST</name>
<dbReference type="Proteomes" id="UP000221734">
    <property type="component" value="Chromosome Kuenenia_stuttgartiensis_MBR1"/>
</dbReference>
<proteinExistence type="inferred from homology"/>
<comment type="similarity">
    <text evidence="1">Belongs to the MlaA family.</text>
</comment>
<dbReference type="GO" id="GO:0016020">
    <property type="term" value="C:membrane"/>
    <property type="evidence" value="ECO:0007669"/>
    <property type="project" value="InterPro"/>
</dbReference>
<dbReference type="PRINTS" id="PR01805">
    <property type="entry name" value="VACJLIPOPROT"/>
</dbReference>
<protein>
    <recommendedName>
        <fullName evidence="5">VacJ lipoprotein</fullName>
    </recommendedName>
</protein>